<evidence type="ECO:0008006" key="5">
    <source>
        <dbReference type="Google" id="ProtNLM"/>
    </source>
</evidence>
<gene>
    <name evidence="4" type="ORF">ASEP1449_LOCUS6555</name>
</gene>
<dbReference type="PROSITE" id="PS50005">
    <property type="entry name" value="TPR"/>
    <property type="match status" value="1"/>
</dbReference>
<dbReference type="InterPro" id="IPR019734">
    <property type="entry name" value="TPR_rpt"/>
</dbReference>
<dbReference type="InterPro" id="IPR011990">
    <property type="entry name" value="TPR-like_helical_dom_sf"/>
</dbReference>
<feature type="repeat" description="TPR" evidence="3">
    <location>
        <begin position="105"/>
        <end position="138"/>
    </location>
</feature>
<keyword evidence="2 3" id="KW-0802">TPR repeat</keyword>
<evidence type="ECO:0000256" key="3">
    <source>
        <dbReference type="PROSITE-ProRule" id="PRU00339"/>
    </source>
</evidence>
<dbReference type="AlphaFoldDB" id="A0A7S2UBM0"/>
<evidence type="ECO:0000256" key="2">
    <source>
        <dbReference type="ARBA" id="ARBA00022803"/>
    </source>
</evidence>
<dbReference type="SMART" id="SM00028">
    <property type="entry name" value="TPR"/>
    <property type="match status" value="3"/>
</dbReference>
<name>A0A7S2UBM0_9STRA</name>
<dbReference type="PANTHER" id="PTHR45641">
    <property type="entry name" value="TETRATRICOPEPTIDE REPEAT PROTEIN (AFU_ORTHOLOGUE AFUA_6G03870)"/>
    <property type="match status" value="1"/>
</dbReference>
<accession>A0A7S2UBM0</accession>
<dbReference type="PANTHER" id="PTHR45641:SF19">
    <property type="entry name" value="NEPHROCYSTIN-3"/>
    <property type="match status" value="1"/>
</dbReference>
<sequence>MATTSAVPLKPGPLHPLIVPILHNAGQLQYRSGKIEEAIVTYTEALAQARALYGHFHVAVGATLNSLGVLHYHLSSDLSSKAMELFQEALEIRRAALGLEHADVATTLNNMGRIHVQRDEFDAALGYYEDALRIRKACLGYDKTESRPSRCSLYPLQYWIVSSATGELRRGH</sequence>
<proteinExistence type="predicted"/>
<protein>
    <recommendedName>
        <fullName evidence="5">Kinesin light chain</fullName>
    </recommendedName>
</protein>
<dbReference type="Gene3D" id="1.25.40.10">
    <property type="entry name" value="Tetratricopeptide repeat domain"/>
    <property type="match status" value="1"/>
</dbReference>
<reference evidence="4" key="1">
    <citation type="submission" date="2021-01" db="EMBL/GenBank/DDBJ databases">
        <authorList>
            <person name="Corre E."/>
            <person name="Pelletier E."/>
            <person name="Niang G."/>
            <person name="Scheremetjew M."/>
            <person name="Finn R."/>
            <person name="Kale V."/>
            <person name="Holt S."/>
            <person name="Cochrane G."/>
            <person name="Meng A."/>
            <person name="Brown T."/>
            <person name="Cohen L."/>
        </authorList>
    </citation>
    <scope>NUCLEOTIDE SEQUENCE</scope>
    <source>
        <strain evidence="4">CCMP2084</strain>
    </source>
</reference>
<organism evidence="4">
    <name type="scientific">Attheya septentrionalis</name>
    <dbReference type="NCBI Taxonomy" id="420275"/>
    <lineage>
        <taxon>Eukaryota</taxon>
        <taxon>Sar</taxon>
        <taxon>Stramenopiles</taxon>
        <taxon>Ochrophyta</taxon>
        <taxon>Bacillariophyta</taxon>
        <taxon>Coscinodiscophyceae</taxon>
        <taxon>Chaetocerotophycidae</taxon>
        <taxon>Chaetocerotales</taxon>
        <taxon>Attheyaceae</taxon>
        <taxon>Attheya</taxon>
    </lineage>
</organism>
<evidence type="ECO:0000313" key="4">
    <source>
        <dbReference type="EMBL" id="CAD9814730.1"/>
    </source>
</evidence>
<dbReference type="EMBL" id="HBHQ01009714">
    <property type="protein sequence ID" value="CAD9814730.1"/>
    <property type="molecule type" value="Transcribed_RNA"/>
</dbReference>
<keyword evidence="1" id="KW-0677">Repeat</keyword>
<evidence type="ECO:0000256" key="1">
    <source>
        <dbReference type="ARBA" id="ARBA00022737"/>
    </source>
</evidence>
<dbReference type="Pfam" id="PF13424">
    <property type="entry name" value="TPR_12"/>
    <property type="match status" value="2"/>
</dbReference>
<dbReference type="SUPFAM" id="SSF48452">
    <property type="entry name" value="TPR-like"/>
    <property type="match status" value="1"/>
</dbReference>